<keyword evidence="12" id="KW-0456">Lyase</keyword>
<feature type="binding site" evidence="8">
    <location>
        <position position="227"/>
    </location>
    <ligand>
        <name>FAD</name>
        <dbReference type="ChEBI" id="CHEBI:57692"/>
    </ligand>
</feature>
<dbReference type="PANTHER" id="PTHR11455:SF9">
    <property type="entry name" value="CRYPTOCHROME CIRCADIAN CLOCK 5 ISOFORM X1"/>
    <property type="match status" value="1"/>
</dbReference>
<evidence type="ECO:0000256" key="3">
    <source>
        <dbReference type="ARBA" id="ARBA00014046"/>
    </source>
</evidence>
<feature type="site" description="Electron transfer via tryptophanyl radical" evidence="9">
    <location>
        <position position="309"/>
    </location>
</feature>
<dbReference type="InterPro" id="IPR018394">
    <property type="entry name" value="DNA_photolyase_1_CS_C"/>
</dbReference>
<dbReference type="InterPro" id="IPR036134">
    <property type="entry name" value="Crypto/Photolyase_FAD-like_sf"/>
</dbReference>
<dbReference type="PROSITE" id="PS00691">
    <property type="entry name" value="DNA_PHOTOLYASES_1_2"/>
    <property type="match status" value="1"/>
</dbReference>
<evidence type="ECO:0000313" key="13">
    <source>
        <dbReference type="Proteomes" id="UP000291088"/>
    </source>
</evidence>
<feature type="site" description="Electron transfer via tryptophanyl radical" evidence="9">
    <location>
        <position position="362"/>
    </location>
</feature>
<dbReference type="InterPro" id="IPR036155">
    <property type="entry name" value="Crypto/Photolyase_N_sf"/>
</dbReference>
<evidence type="ECO:0000256" key="2">
    <source>
        <dbReference type="ARBA" id="ARBA00013149"/>
    </source>
</evidence>
<dbReference type="Gene3D" id="1.25.40.80">
    <property type="match status" value="1"/>
</dbReference>
<sequence length="482" mass="54287">MHDAGGTPVILWFRKDLRLGDNRAIAHAVTTGRPVLPLYIHEPNNGPLGRAQCWWLHHSLVALTRSLERLGSRLLLRSGPPKAVLSTLIAESGATEILWNRRYDPEGIETDSALKAALRADGITAHSFPGQLLHEPSRMKTGTGGFYRVYTPFWRAFESSGEPEEPLPPPLALPPPDVWPDTETLDDWHLLPTKPDWAAEFRNVWTPGEAGAQRRLQDFVKAGLQGYAVRRNFPAEPHVSMLSPHLALGEISPAQIWRATRVLAGDVRVEDLTSLRKELVWREFSYHLLFHFPELARRNFSEKFDGFPWRNDPEGLQRWQRGETGYPIVDAGMRQLWRTGWMHNRVRMIVASFLVKDLLIDWREGERWFRDTLVDADPASNAASWQWVAGSGADAAPFFRIFNPISQGEKFDPDGAYVRKFVPELKALPDKFIHKPFDAPLPVLEDAGVSLGKTYPLPIVDHKAARERALAAFRGLAGPSAG</sequence>
<comment type="caution">
    <text evidence="12">The sequence shown here is derived from an EMBL/GenBank/DDBJ whole genome shotgun (WGS) entry which is preliminary data.</text>
</comment>
<dbReference type="RefSeq" id="WP_129331093.1">
    <property type="nucleotide sequence ID" value="NZ_SDVB01000170.1"/>
</dbReference>
<dbReference type="Gene3D" id="3.40.50.620">
    <property type="entry name" value="HUPs"/>
    <property type="match status" value="1"/>
</dbReference>
<comment type="catalytic activity">
    <reaction evidence="7">
        <text>cyclobutadipyrimidine (in DNA) = 2 pyrimidine residues (in DNA).</text>
        <dbReference type="EC" id="4.1.99.3"/>
    </reaction>
</comment>
<dbReference type="AlphaFoldDB" id="A0A4Q2TDV4"/>
<protein>
    <recommendedName>
        <fullName evidence="3">Deoxyribodipyrimidine photo-lyase</fullName>
        <ecNumber evidence="2">4.1.99.3</ecNumber>
    </recommendedName>
</protein>
<evidence type="ECO:0000256" key="4">
    <source>
        <dbReference type="ARBA" id="ARBA00022630"/>
    </source>
</evidence>
<comment type="similarity">
    <text evidence="10">Belongs to the DNA photolyase family.</text>
</comment>
<reference evidence="12 13" key="1">
    <citation type="submission" date="2019-01" db="EMBL/GenBank/DDBJ databases">
        <authorList>
            <person name="Deng T."/>
        </authorList>
    </citation>
    <scope>NUCLEOTIDE SEQUENCE [LARGE SCALE GENOMIC DNA]</scope>
    <source>
        <strain evidence="12 13">F8825</strain>
    </source>
</reference>
<feature type="binding site" evidence="8">
    <location>
        <begin position="375"/>
        <end position="377"/>
    </location>
    <ligand>
        <name>FAD</name>
        <dbReference type="ChEBI" id="CHEBI:57692"/>
    </ligand>
</feature>
<keyword evidence="6 10" id="KW-0157">Chromophore</keyword>
<comment type="cofactor">
    <cofactor evidence="1">
        <name>(6R)-5,10-methylene-5,6,7,8-tetrahydrofolate</name>
        <dbReference type="ChEBI" id="CHEBI:15636"/>
    </cofactor>
</comment>
<dbReference type="PROSITE" id="PS00394">
    <property type="entry name" value="DNA_PHOTOLYASES_1_1"/>
    <property type="match status" value="1"/>
</dbReference>
<dbReference type="GO" id="GO:0009416">
    <property type="term" value="P:response to light stimulus"/>
    <property type="evidence" value="ECO:0007669"/>
    <property type="project" value="TreeGrafter"/>
</dbReference>
<dbReference type="GO" id="GO:0000719">
    <property type="term" value="P:photoreactive repair"/>
    <property type="evidence" value="ECO:0007669"/>
    <property type="project" value="UniProtKB-ARBA"/>
</dbReference>
<evidence type="ECO:0000256" key="9">
    <source>
        <dbReference type="PIRSR" id="PIRSR602081-2"/>
    </source>
</evidence>
<comment type="cofactor">
    <cofactor evidence="8">
        <name>FAD</name>
        <dbReference type="ChEBI" id="CHEBI:57692"/>
    </cofactor>
    <text evidence="8">Binds 1 FAD per subunit.</text>
</comment>
<dbReference type="Pfam" id="PF03441">
    <property type="entry name" value="FAD_binding_7"/>
    <property type="match status" value="1"/>
</dbReference>
<evidence type="ECO:0000256" key="5">
    <source>
        <dbReference type="ARBA" id="ARBA00022827"/>
    </source>
</evidence>
<dbReference type="InterPro" id="IPR002081">
    <property type="entry name" value="Cryptochrome/DNA_photolyase_1"/>
</dbReference>
<keyword evidence="13" id="KW-1185">Reference proteome</keyword>
<dbReference type="InterPro" id="IPR006050">
    <property type="entry name" value="DNA_photolyase_N"/>
</dbReference>
<accession>A0A4Q2TDV4</accession>
<dbReference type="FunFam" id="1.10.579.10:FF:000003">
    <property type="entry name" value="Deoxyribodipyrimidine photo-lyase"/>
    <property type="match status" value="1"/>
</dbReference>
<dbReference type="GO" id="GO:0071949">
    <property type="term" value="F:FAD binding"/>
    <property type="evidence" value="ECO:0007669"/>
    <property type="project" value="TreeGrafter"/>
</dbReference>
<dbReference type="Proteomes" id="UP000291088">
    <property type="component" value="Unassembled WGS sequence"/>
</dbReference>
<dbReference type="Gene3D" id="1.10.579.10">
    <property type="entry name" value="DNA Cyclobutane Dipyrimidine Photolyase, subunit A, domain 3"/>
    <property type="match status" value="1"/>
</dbReference>
<dbReference type="SUPFAM" id="SSF52425">
    <property type="entry name" value="Cryptochrome/photolyase, N-terminal domain"/>
    <property type="match status" value="1"/>
</dbReference>
<dbReference type="PROSITE" id="PS51645">
    <property type="entry name" value="PHR_CRY_ALPHA_BETA"/>
    <property type="match status" value="1"/>
</dbReference>
<feature type="domain" description="Photolyase/cryptochrome alpha/beta" evidence="11">
    <location>
        <begin position="7"/>
        <end position="133"/>
    </location>
</feature>
<name>A0A4Q2TDV4_9HYPH</name>
<dbReference type="PRINTS" id="PR00147">
    <property type="entry name" value="DNAPHOTLYASE"/>
</dbReference>
<dbReference type="SUPFAM" id="SSF48173">
    <property type="entry name" value="Cryptochrome/photolyase FAD-binding domain"/>
    <property type="match status" value="1"/>
</dbReference>
<evidence type="ECO:0000256" key="1">
    <source>
        <dbReference type="ARBA" id="ARBA00001932"/>
    </source>
</evidence>
<keyword evidence="5 8" id="KW-0274">FAD</keyword>
<dbReference type="PANTHER" id="PTHR11455">
    <property type="entry name" value="CRYPTOCHROME"/>
    <property type="match status" value="1"/>
</dbReference>
<dbReference type="Pfam" id="PF00875">
    <property type="entry name" value="DNA_photolyase"/>
    <property type="match status" value="1"/>
</dbReference>
<organism evidence="12 13">
    <name type="scientific">Ciceribacter ferrooxidans</name>
    <dbReference type="NCBI Taxonomy" id="2509717"/>
    <lineage>
        <taxon>Bacteria</taxon>
        <taxon>Pseudomonadati</taxon>
        <taxon>Pseudomonadota</taxon>
        <taxon>Alphaproteobacteria</taxon>
        <taxon>Hyphomicrobiales</taxon>
        <taxon>Rhizobiaceae</taxon>
        <taxon>Ciceribacter</taxon>
    </lineage>
</organism>
<evidence type="ECO:0000256" key="6">
    <source>
        <dbReference type="ARBA" id="ARBA00022991"/>
    </source>
</evidence>
<dbReference type="GO" id="GO:0003677">
    <property type="term" value="F:DNA binding"/>
    <property type="evidence" value="ECO:0007669"/>
    <property type="project" value="TreeGrafter"/>
</dbReference>
<evidence type="ECO:0000313" key="12">
    <source>
        <dbReference type="EMBL" id="RYC17483.1"/>
    </source>
</evidence>
<evidence type="ECO:0000256" key="8">
    <source>
        <dbReference type="PIRSR" id="PIRSR602081-1"/>
    </source>
</evidence>
<proteinExistence type="inferred from homology"/>
<dbReference type="EC" id="4.1.99.3" evidence="2"/>
<dbReference type="InterPro" id="IPR014729">
    <property type="entry name" value="Rossmann-like_a/b/a_fold"/>
</dbReference>
<evidence type="ECO:0000256" key="7">
    <source>
        <dbReference type="ARBA" id="ARBA00033999"/>
    </source>
</evidence>
<evidence type="ECO:0000256" key="10">
    <source>
        <dbReference type="RuleBase" id="RU004182"/>
    </source>
</evidence>
<dbReference type="EMBL" id="SDVB01000170">
    <property type="protein sequence ID" value="RYC17483.1"/>
    <property type="molecule type" value="Genomic_DNA"/>
</dbReference>
<gene>
    <name evidence="12" type="ORF">EUU22_05725</name>
</gene>
<dbReference type="GO" id="GO:0003904">
    <property type="term" value="F:deoxyribodipyrimidine photo-lyase activity"/>
    <property type="evidence" value="ECO:0007669"/>
    <property type="project" value="UniProtKB-EC"/>
</dbReference>
<dbReference type="InterPro" id="IPR005101">
    <property type="entry name" value="Cryptochr/Photolyase_FAD-bd"/>
</dbReference>
<feature type="site" description="Electron transfer via tryptophanyl radical" evidence="9">
    <location>
        <position position="385"/>
    </location>
</feature>
<evidence type="ECO:0000259" key="11">
    <source>
        <dbReference type="PROSITE" id="PS51645"/>
    </source>
</evidence>
<keyword evidence="4 8" id="KW-0285">Flavoprotein</keyword>
<dbReference type="OrthoDB" id="9772484at2"/>